<sequence length="110" mass="12000">MEDAGFEAKIHHPADLNRIKADHGIAPKYQSCHTAVTSDGYVFEGHIPAHFVQQFLENPSEGSIGLSVPGMPVGSPGMEMGNKFMPYQVWLLKNDGSAEVFASVNSRDQQ</sequence>
<accession>A0A2K9AI53</accession>
<dbReference type="KEGG" id="kpd:CW740_05995"/>
<dbReference type="OrthoDB" id="14727at2"/>
<dbReference type="InterPro" id="IPR007332">
    <property type="entry name" value="DUF411"/>
</dbReference>
<dbReference type="EMBL" id="CP025120">
    <property type="protein sequence ID" value="AUD80056.1"/>
    <property type="molecule type" value="Genomic_DNA"/>
</dbReference>
<dbReference type="Proteomes" id="UP000232693">
    <property type="component" value="Chromosome"/>
</dbReference>
<name>A0A2K9AI53_9GAMM</name>
<keyword evidence="2" id="KW-1185">Reference proteome</keyword>
<gene>
    <name evidence="1" type="ORF">CW740_05995</name>
</gene>
<evidence type="ECO:0000313" key="2">
    <source>
        <dbReference type="Proteomes" id="UP000232693"/>
    </source>
</evidence>
<evidence type="ECO:0008006" key="3">
    <source>
        <dbReference type="Google" id="ProtNLM"/>
    </source>
</evidence>
<dbReference type="AlphaFoldDB" id="A0A2K9AI53"/>
<protein>
    <recommendedName>
        <fullName evidence="3">Metal-binding protein</fullName>
    </recommendedName>
</protein>
<dbReference type="Pfam" id="PF04214">
    <property type="entry name" value="DUF411"/>
    <property type="match status" value="1"/>
</dbReference>
<organism evidence="1 2">
    <name type="scientific">Kangiella profundi</name>
    <dbReference type="NCBI Taxonomy" id="1561924"/>
    <lineage>
        <taxon>Bacteria</taxon>
        <taxon>Pseudomonadati</taxon>
        <taxon>Pseudomonadota</taxon>
        <taxon>Gammaproteobacteria</taxon>
        <taxon>Kangiellales</taxon>
        <taxon>Kangiellaceae</taxon>
        <taxon>Kangiella</taxon>
    </lineage>
</organism>
<proteinExistence type="predicted"/>
<evidence type="ECO:0000313" key="1">
    <source>
        <dbReference type="EMBL" id="AUD80056.1"/>
    </source>
</evidence>
<reference evidence="1 2" key="1">
    <citation type="submission" date="2017-12" db="EMBL/GenBank/DDBJ databases">
        <title>Kangiella profundi FT102 completed genome.</title>
        <authorList>
            <person name="Xu J."/>
            <person name="Wang J."/>
            <person name="Lu Y."/>
        </authorList>
    </citation>
    <scope>NUCLEOTIDE SEQUENCE [LARGE SCALE GENOMIC DNA]</scope>
    <source>
        <strain evidence="1 2">FT102</strain>
    </source>
</reference>